<dbReference type="OMA" id="GALAMEC"/>
<dbReference type="Proteomes" id="UP000217790">
    <property type="component" value="Unassembled WGS sequence"/>
</dbReference>
<evidence type="ECO:0000313" key="2">
    <source>
        <dbReference type="Proteomes" id="UP000217790"/>
    </source>
</evidence>
<dbReference type="OrthoDB" id="10382233at2759"/>
<evidence type="ECO:0000313" key="1">
    <source>
        <dbReference type="EMBL" id="PBK98303.1"/>
    </source>
</evidence>
<feature type="non-terminal residue" evidence="1">
    <location>
        <position position="1"/>
    </location>
</feature>
<dbReference type="InParanoid" id="A0A2H3ECV3"/>
<name>A0A2H3ECV3_ARMGA</name>
<sequence>LLQKVTIIGLKAMFFQEAMDALQEVNLIAEGEFCQGELETWAPTTFRGALAMECTNWHLKQL</sequence>
<dbReference type="AlphaFoldDB" id="A0A2H3ECV3"/>
<dbReference type="EMBL" id="KZ293648">
    <property type="protein sequence ID" value="PBK98303.1"/>
    <property type="molecule type" value="Genomic_DNA"/>
</dbReference>
<accession>A0A2H3ECV3</accession>
<keyword evidence="2" id="KW-1185">Reference proteome</keyword>
<protein>
    <submittedName>
        <fullName evidence="1">Uncharacterized protein</fullName>
    </submittedName>
</protein>
<organism evidence="1 2">
    <name type="scientific">Armillaria gallica</name>
    <name type="common">Bulbous honey fungus</name>
    <name type="synonym">Armillaria bulbosa</name>
    <dbReference type="NCBI Taxonomy" id="47427"/>
    <lineage>
        <taxon>Eukaryota</taxon>
        <taxon>Fungi</taxon>
        <taxon>Dikarya</taxon>
        <taxon>Basidiomycota</taxon>
        <taxon>Agaricomycotina</taxon>
        <taxon>Agaricomycetes</taxon>
        <taxon>Agaricomycetidae</taxon>
        <taxon>Agaricales</taxon>
        <taxon>Marasmiineae</taxon>
        <taxon>Physalacriaceae</taxon>
        <taxon>Armillaria</taxon>
    </lineage>
</organism>
<proteinExistence type="predicted"/>
<gene>
    <name evidence="1" type="ORF">ARMGADRAFT_920213</name>
</gene>
<reference evidence="2" key="1">
    <citation type="journal article" date="2017" name="Nat. Ecol. Evol.">
        <title>Genome expansion and lineage-specific genetic innovations in the forest pathogenic fungi Armillaria.</title>
        <authorList>
            <person name="Sipos G."/>
            <person name="Prasanna A.N."/>
            <person name="Walter M.C."/>
            <person name="O'Connor E."/>
            <person name="Balint B."/>
            <person name="Krizsan K."/>
            <person name="Kiss B."/>
            <person name="Hess J."/>
            <person name="Varga T."/>
            <person name="Slot J."/>
            <person name="Riley R."/>
            <person name="Boka B."/>
            <person name="Rigling D."/>
            <person name="Barry K."/>
            <person name="Lee J."/>
            <person name="Mihaltcheva S."/>
            <person name="LaButti K."/>
            <person name="Lipzen A."/>
            <person name="Waldron R."/>
            <person name="Moloney N.M."/>
            <person name="Sperisen C."/>
            <person name="Kredics L."/>
            <person name="Vagvoelgyi C."/>
            <person name="Patrignani A."/>
            <person name="Fitzpatrick D."/>
            <person name="Nagy I."/>
            <person name="Doyle S."/>
            <person name="Anderson J.B."/>
            <person name="Grigoriev I.V."/>
            <person name="Gueldener U."/>
            <person name="Muensterkoetter M."/>
            <person name="Nagy L.G."/>
        </authorList>
    </citation>
    <scope>NUCLEOTIDE SEQUENCE [LARGE SCALE GENOMIC DNA]</scope>
    <source>
        <strain evidence="2">Ar21-2</strain>
    </source>
</reference>